<protein>
    <submittedName>
        <fullName evidence="6">MFS transporter</fullName>
    </submittedName>
</protein>
<evidence type="ECO:0000256" key="2">
    <source>
        <dbReference type="ARBA" id="ARBA00022989"/>
    </source>
</evidence>
<dbReference type="InterPro" id="IPR020846">
    <property type="entry name" value="MFS_dom"/>
</dbReference>
<dbReference type="EMBL" id="JBBHJZ010000001">
    <property type="protein sequence ID" value="MEJ5976201.1"/>
    <property type="molecule type" value="Genomic_DNA"/>
</dbReference>
<sequence>MATTIPGSALAEWRKHWPLVAATMMGMSLAALLTSVFGVILGPIEQEFGWTRAEISSGPAVVSMIGLFLAIPAGHLIDRFGARRCGLVVIACSFASMAAMSAIGNQLWQWWACWAVFGIAGSFTSTVWMAPVSTIFHSGRGMAIALTVSGTGISMTLAPGIAEWFVQHYSWRTGLLALGVMWCAAVLPLVLAFVPNHVAPVEEAEEALAPVQDRNVGLTPREGFASPTLYILFFASLLSAMTGVALILNLVPVLTFTGLTRTEAVTIAGSMGIASIVGRIVGGYLMDRYDVRRLAIGACVVSLGLPLSLLLGAGTFWAAMAGIVAYGLTGGMKMNAIVYLVSTHMGARSFGLFYGVISITTTVAMGIGPLIANHIYDVSKSYTPVIWATVPGFILAGVLFATLGPAPALTARDTP</sequence>
<feature type="transmembrane region" description="Helical" evidence="4">
    <location>
        <begin position="353"/>
        <end position="372"/>
    </location>
</feature>
<keyword evidence="2 4" id="KW-1133">Transmembrane helix</keyword>
<gene>
    <name evidence="6" type="ORF">WG901_06120</name>
</gene>
<evidence type="ECO:0000259" key="5">
    <source>
        <dbReference type="PROSITE" id="PS50850"/>
    </source>
</evidence>
<feature type="transmembrane region" description="Helical" evidence="4">
    <location>
        <begin position="229"/>
        <end position="252"/>
    </location>
</feature>
<feature type="domain" description="Major facilitator superfamily (MFS) profile" evidence="5">
    <location>
        <begin position="19"/>
        <end position="409"/>
    </location>
</feature>
<dbReference type="InterPro" id="IPR011701">
    <property type="entry name" value="MFS"/>
</dbReference>
<dbReference type="PANTHER" id="PTHR11360">
    <property type="entry name" value="MONOCARBOXYLATE TRANSPORTER"/>
    <property type="match status" value="1"/>
</dbReference>
<feature type="transmembrane region" description="Helical" evidence="4">
    <location>
        <begin position="264"/>
        <end position="282"/>
    </location>
</feature>
<dbReference type="RefSeq" id="WP_339586120.1">
    <property type="nucleotide sequence ID" value="NZ_JBBHJZ010000001.1"/>
</dbReference>
<dbReference type="Proteomes" id="UP001361239">
    <property type="component" value="Unassembled WGS sequence"/>
</dbReference>
<dbReference type="InterPro" id="IPR050327">
    <property type="entry name" value="Proton-linked_MCT"/>
</dbReference>
<feature type="transmembrane region" description="Helical" evidence="4">
    <location>
        <begin position="142"/>
        <end position="162"/>
    </location>
</feature>
<feature type="transmembrane region" description="Helical" evidence="4">
    <location>
        <begin position="85"/>
        <end position="103"/>
    </location>
</feature>
<organism evidence="6 7">
    <name type="scientific">Novosphingobium anseongense</name>
    <dbReference type="NCBI Taxonomy" id="3133436"/>
    <lineage>
        <taxon>Bacteria</taxon>
        <taxon>Pseudomonadati</taxon>
        <taxon>Pseudomonadota</taxon>
        <taxon>Alphaproteobacteria</taxon>
        <taxon>Sphingomonadales</taxon>
        <taxon>Sphingomonadaceae</taxon>
        <taxon>Novosphingobium</taxon>
    </lineage>
</organism>
<reference evidence="6 7" key="1">
    <citation type="submission" date="2024-03" db="EMBL/GenBank/DDBJ databases">
        <authorList>
            <person name="Jo J.-H."/>
        </authorList>
    </citation>
    <scope>NUCLEOTIDE SEQUENCE [LARGE SCALE GENOMIC DNA]</scope>
    <source>
        <strain evidence="6 7">PS1R-30</strain>
    </source>
</reference>
<dbReference type="PROSITE" id="PS50850">
    <property type="entry name" value="MFS"/>
    <property type="match status" value="1"/>
</dbReference>
<evidence type="ECO:0000313" key="7">
    <source>
        <dbReference type="Proteomes" id="UP001361239"/>
    </source>
</evidence>
<keyword evidence="1 4" id="KW-0812">Transmembrane</keyword>
<name>A0ABU8RT58_9SPHN</name>
<evidence type="ECO:0000313" key="6">
    <source>
        <dbReference type="EMBL" id="MEJ5976201.1"/>
    </source>
</evidence>
<feature type="transmembrane region" description="Helical" evidence="4">
    <location>
        <begin position="294"/>
        <end position="317"/>
    </location>
</feature>
<comment type="caution">
    <text evidence="6">The sequence shown here is derived from an EMBL/GenBank/DDBJ whole genome shotgun (WGS) entry which is preliminary data.</text>
</comment>
<dbReference type="Pfam" id="PF07690">
    <property type="entry name" value="MFS_1"/>
    <property type="match status" value="1"/>
</dbReference>
<dbReference type="Gene3D" id="1.20.1250.20">
    <property type="entry name" value="MFS general substrate transporter like domains"/>
    <property type="match status" value="1"/>
</dbReference>
<dbReference type="PANTHER" id="PTHR11360:SF290">
    <property type="entry name" value="MONOCARBOXYLATE MFS PERMEASE"/>
    <property type="match status" value="1"/>
</dbReference>
<evidence type="ECO:0000256" key="3">
    <source>
        <dbReference type="ARBA" id="ARBA00023136"/>
    </source>
</evidence>
<feature type="transmembrane region" description="Helical" evidence="4">
    <location>
        <begin position="19"/>
        <end position="40"/>
    </location>
</feature>
<dbReference type="InterPro" id="IPR036259">
    <property type="entry name" value="MFS_trans_sf"/>
</dbReference>
<feature type="transmembrane region" description="Helical" evidence="4">
    <location>
        <begin position="384"/>
        <end position="403"/>
    </location>
</feature>
<accession>A0ABU8RT58</accession>
<evidence type="ECO:0000256" key="1">
    <source>
        <dbReference type="ARBA" id="ARBA00022692"/>
    </source>
</evidence>
<feature type="transmembrane region" description="Helical" evidence="4">
    <location>
        <begin position="60"/>
        <end position="78"/>
    </location>
</feature>
<keyword evidence="7" id="KW-1185">Reference proteome</keyword>
<evidence type="ECO:0000256" key="4">
    <source>
        <dbReference type="SAM" id="Phobius"/>
    </source>
</evidence>
<keyword evidence="3 4" id="KW-0472">Membrane</keyword>
<proteinExistence type="predicted"/>
<dbReference type="SUPFAM" id="SSF103473">
    <property type="entry name" value="MFS general substrate transporter"/>
    <property type="match status" value="1"/>
</dbReference>
<feature type="transmembrane region" description="Helical" evidence="4">
    <location>
        <begin position="174"/>
        <end position="194"/>
    </location>
</feature>
<feature type="transmembrane region" description="Helical" evidence="4">
    <location>
        <begin position="109"/>
        <end position="130"/>
    </location>
</feature>